<accession>A0A482W7Z7</accession>
<protein>
    <submittedName>
        <fullName evidence="1">Uncharacterized protein</fullName>
    </submittedName>
</protein>
<comment type="caution">
    <text evidence="1">The sequence shown here is derived from an EMBL/GenBank/DDBJ whole genome shotgun (WGS) entry which is preliminary data.</text>
</comment>
<dbReference type="OrthoDB" id="10295969at2759"/>
<reference evidence="1 2" key="1">
    <citation type="submission" date="2017-03" db="EMBL/GenBank/DDBJ databases">
        <title>Genome of the blue death feigning beetle - Asbolus verrucosus.</title>
        <authorList>
            <person name="Rider S.D."/>
        </authorList>
    </citation>
    <scope>NUCLEOTIDE SEQUENCE [LARGE SCALE GENOMIC DNA]</scope>
    <source>
        <strain evidence="1">Butters</strain>
        <tissue evidence="1">Head and leg muscle</tissue>
    </source>
</reference>
<keyword evidence="2" id="KW-1185">Reference proteome</keyword>
<dbReference type="AlphaFoldDB" id="A0A482W7Z7"/>
<dbReference type="EMBL" id="QDEB01018592">
    <property type="protein sequence ID" value="RZC41301.1"/>
    <property type="molecule type" value="Genomic_DNA"/>
</dbReference>
<name>A0A482W7Z7_ASBVE</name>
<dbReference type="Proteomes" id="UP000292052">
    <property type="component" value="Unassembled WGS sequence"/>
</dbReference>
<proteinExistence type="predicted"/>
<organism evidence="1 2">
    <name type="scientific">Asbolus verrucosus</name>
    <name type="common">Desert ironclad beetle</name>
    <dbReference type="NCBI Taxonomy" id="1661398"/>
    <lineage>
        <taxon>Eukaryota</taxon>
        <taxon>Metazoa</taxon>
        <taxon>Ecdysozoa</taxon>
        <taxon>Arthropoda</taxon>
        <taxon>Hexapoda</taxon>
        <taxon>Insecta</taxon>
        <taxon>Pterygota</taxon>
        <taxon>Neoptera</taxon>
        <taxon>Endopterygota</taxon>
        <taxon>Coleoptera</taxon>
        <taxon>Polyphaga</taxon>
        <taxon>Cucujiformia</taxon>
        <taxon>Tenebrionidae</taxon>
        <taxon>Pimeliinae</taxon>
        <taxon>Asbolus</taxon>
    </lineage>
</organism>
<evidence type="ECO:0000313" key="1">
    <source>
        <dbReference type="EMBL" id="RZC41301.1"/>
    </source>
</evidence>
<gene>
    <name evidence="1" type="ORF">BDFB_013258</name>
</gene>
<evidence type="ECO:0000313" key="2">
    <source>
        <dbReference type="Proteomes" id="UP000292052"/>
    </source>
</evidence>
<sequence>MRHSLARPRPSELRETLKQHSHTAHCDCSRPETFTLGCLHPESLRCGHTLLPISSLH</sequence>